<comment type="caution">
    <text evidence="7">The sequence shown here is derived from an EMBL/GenBank/DDBJ whole genome shotgun (WGS) entry which is preliminary data.</text>
</comment>
<feature type="transmembrane region" description="Helical" evidence="4">
    <location>
        <begin position="734"/>
        <end position="756"/>
    </location>
</feature>
<dbReference type="SUPFAM" id="SSF56300">
    <property type="entry name" value="Metallo-dependent phosphatases"/>
    <property type="match status" value="1"/>
</dbReference>
<dbReference type="EMBL" id="JAJEQX010000004">
    <property type="protein sequence ID" value="MCC2253478.1"/>
    <property type="molecule type" value="Genomic_DNA"/>
</dbReference>
<evidence type="ECO:0000259" key="5">
    <source>
        <dbReference type="Pfam" id="PF00149"/>
    </source>
</evidence>
<dbReference type="InterPro" id="IPR004843">
    <property type="entry name" value="Calcineurin-like_PHP"/>
</dbReference>
<evidence type="ECO:0000313" key="7">
    <source>
        <dbReference type="EMBL" id="MCC2253478.1"/>
    </source>
</evidence>
<evidence type="ECO:0000259" key="6">
    <source>
        <dbReference type="Pfam" id="PF02872"/>
    </source>
</evidence>
<dbReference type="InterPro" id="IPR029052">
    <property type="entry name" value="Metallo-depent_PP-like"/>
</dbReference>
<dbReference type="Pfam" id="PF02872">
    <property type="entry name" value="5_nucleotid_C"/>
    <property type="match status" value="1"/>
</dbReference>
<keyword evidence="4" id="KW-0812">Transmembrane</keyword>
<feature type="domain" description="Calcineurin-like phosphoesterase" evidence="5">
    <location>
        <begin position="63"/>
        <end position="279"/>
    </location>
</feature>
<dbReference type="InterPro" id="IPR008334">
    <property type="entry name" value="5'-Nucleotdase_C"/>
</dbReference>
<evidence type="ECO:0000256" key="2">
    <source>
        <dbReference type="RuleBase" id="RU362119"/>
    </source>
</evidence>
<gene>
    <name evidence="7" type="ORF">LKD70_03325</name>
</gene>
<sequence>MKNFRKKISAFLFAAVLAGASLSAAAEELPVEGISSEEASAVEELSQDGASAEAAAAAETQVTIYHTNDTHGYLEGDGESIIGLPLVAGLRNADPDSILVDAGDATQGLPIASLTKGNDVIRLMNLAGYDLMVPGNHEFDFGTDAFLTNAGLAEFPVISSNIYRGGSLLLSGIQEGNSGCHTIIERNGVKVGFFGLTTTETASATNPEGIQGLEFTDEIEAAKQEITHLEEAGADVIIAVGHLGDETAGAPCTSTDLAEAMTGEFYGDLDVIIDGHSHTVENAEVNDVLIVQTGTGLNALGKLTVTVLADGEVEAEESLLSVADFADVTPDAATEELLAQISVSQDTMLGESIGQTATTLWAGWIGQAAPTRFVETNYGNLAADAFADAGRTMLAASGNADMPVVGIENGGGIRAAVYNGNITLGSLTTAFPFSNTLYMKVVTPALLYDVMEVSGSDLDGQDPETGMLLQTTISGGFLQISGFNVVFNPDAEAGNRVVSITLDGQDTPLDREDTETQIMVVGNNYIMSGGNDYTMLGSLPKYAEAGGELETIQSYITANVQDGVLAGYRGTEGRISYTGSVYKPKDYEASVLIKNEDGTPYANGEITYRVDGGEGMKGTTDADGILKVTVSDGGHGIRVSDSQSEVYVDNYTGIGIVVDAIRAMPELTVPEAGSEIPVTEEPDPEPAPDPDPDPEEKPGDNVTADPGENDGDKASDTGKTKENGKAVQTGDEEIMMPAAVLLAAMALSAGAAVAVYRKKRTKESICH</sequence>
<dbReference type="InterPro" id="IPR036907">
    <property type="entry name" value="5'-Nucleotdase_C_sf"/>
</dbReference>
<comment type="similarity">
    <text evidence="2">Belongs to the 5'-nucleotidase family.</text>
</comment>
<accession>A0ABS8FU27</accession>
<dbReference type="PRINTS" id="PR01607">
    <property type="entry name" value="APYRASEFAMLY"/>
</dbReference>
<protein>
    <submittedName>
        <fullName evidence="7">Bifunctional metallophosphatase/5'-nucleotidase</fullName>
    </submittedName>
</protein>
<evidence type="ECO:0000256" key="4">
    <source>
        <dbReference type="SAM" id="Phobius"/>
    </source>
</evidence>
<dbReference type="Pfam" id="PF00149">
    <property type="entry name" value="Metallophos"/>
    <property type="match status" value="1"/>
</dbReference>
<evidence type="ECO:0000256" key="3">
    <source>
        <dbReference type="SAM" id="MobiDB-lite"/>
    </source>
</evidence>
<dbReference type="InterPro" id="IPR006179">
    <property type="entry name" value="5_nucleotidase/apyrase"/>
</dbReference>
<organism evidence="7 8">
    <name type="scientific">Ruminococcus turbiniformis</name>
    <dbReference type="NCBI Taxonomy" id="2881258"/>
    <lineage>
        <taxon>Bacteria</taxon>
        <taxon>Bacillati</taxon>
        <taxon>Bacillota</taxon>
        <taxon>Clostridia</taxon>
        <taxon>Eubacteriales</taxon>
        <taxon>Oscillospiraceae</taxon>
        <taxon>Ruminococcus</taxon>
    </lineage>
</organism>
<proteinExistence type="inferred from homology"/>
<dbReference type="SUPFAM" id="SSF55816">
    <property type="entry name" value="5'-nucleotidase (syn. UDP-sugar hydrolase), C-terminal domain"/>
    <property type="match status" value="1"/>
</dbReference>
<keyword evidence="2" id="KW-0547">Nucleotide-binding</keyword>
<feature type="compositionally biased region" description="Basic and acidic residues" evidence="3">
    <location>
        <begin position="710"/>
        <end position="724"/>
    </location>
</feature>
<dbReference type="Proteomes" id="UP001198151">
    <property type="component" value="Unassembled WGS sequence"/>
</dbReference>
<dbReference type="PANTHER" id="PTHR11575:SF24">
    <property type="entry name" value="5'-NUCLEOTIDASE"/>
    <property type="match status" value="1"/>
</dbReference>
<feature type="region of interest" description="Disordered" evidence="3">
    <location>
        <begin position="669"/>
        <end position="730"/>
    </location>
</feature>
<keyword evidence="4" id="KW-0472">Membrane</keyword>
<keyword evidence="4" id="KW-1133">Transmembrane helix</keyword>
<feature type="domain" description="5'-Nucleotidase C-terminal" evidence="6">
    <location>
        <begin position="368"/>
        <end position="536"/>
    </location>
</feature>
<dbReference type="PANTHER" id="PTHR11575">
    <property type="entry name" value="5'-NUCLEOTIDASE-RELATED"/>
    <property type="match status" value="1"/>
</dbReference>
<feature type="compositionally biased region" description="Acidic residues" evidence="3">
    <location>
        <begin position="678"/>
        <end position="694"/>
    </location>
</feature>
<name>A0ABS8FU27_9FIRM</name>
<keyword evidence="2" id="KW-0378">Hydrolase</keyword>
<reference evidence="7 8" key="1">
    <citation type="submission" date="2021-10" db="EMBL/GenBank/DDBJ databases">
        <title>Anaerobic single-cell dispensing facilitates the cultivation of human gut bacteria.</title>
        <authorList>
            <person name="Afrizal A."/>
        </authorList>
    </citation>
    <scope>NUCLEOTIDE SEQUENCE [LARGE SCALE GENOMIC DNA]</scope>
    <source>
        <strain evidence="7 8">CLA-AA-H200</strain>
    </source>
</reference>
<evidence type="ECO:0000256" key="1">
    <source>
        <dbReference type="ARBA" id="ARBA00022729"/>
    </source>
</evidence>
<feature type="chain" id="PRO_5044999662" evidence="2">
    <location>
        <begin position="27"/>
        <end position="767"/>
    </location>
</feature>
<dbReference type="Gene3D" id="3.90.780.10">
    <property type="entry name" value="5'-Nucleotidase, C-terminal domain"/>
    <property type="match status" value="1"/>
</dbReference>
<feature type="signal peptide" evidence="2">
    <location>
        <begin position="1"/>
        <end position="26"/>
    </location>
</feature>
<keyword evidence="8" id="KW-1185">Reference proteome</keyword>
<keyword evidence="1 2" id="KW-0732">Signal</keyword>
<dbReference type="Gene3D" id="3.60.21.10">
    <property type="match status" value="1"/>
</dbReference>
<dbReference type="RefSeq" id="WP_227706632.1">
    <property type="nucleotide sequence ID" value="NZ_JAJEQX010000004.1"/>
</dbReference>
<evidence type="ECO:0000313" key="8">
    <source>
        <dbReference type="Proteomes" id="UP001198151"/>
    </source>
</evidence>